<gene>
    <name evidence="1" type="ORF">SKP52_03005</name>
</gene>
<accession>A0A0A7PBZ4</accession>
<dbReference type="Proteomes" id="UP000030907">
    <property type="component" value="Chromosome"/>
</dbReference>
<reference evidence="1 2" key="1">
    <citation type="journal article" date="2015" name="Int. J. Syst. Evol. Microbiol.">
        <title>Description of Sphingopyxis fribergensis sp. nov. - a soil bacterium with the ability to degrade styrene and phenylacetic acid.</title>
        <authorList>
            <person name="Oelschlagel M."/>
            <person name="Ruckert C."/>
            <person name="Kalinowski J."/>
            <person name="Schmidt G."/>
            <person name="Schlomann M."/>
            <person name="Tischler D."/>
        </authorList>
    </citation>
    <scope>NUCLEOTIDE SEQUENCE [LARGE SCALE GENOMIC DNA]</scope>
    <source>
        <strain evidence="1 2">Kp5.2</strain>
    </source>
</reference>
<dbReference type="OrthoDB" id="564699at2"/>
<evidence type="ECO:0008006" key="3">
    <source>
        <dbReference type="Google" id="ProtNLM"/>
    </source>
</evidence>
<sequence>MTDMPTTPRFALPLLGVAQAQKEVTHNEALTLIDALVHAAVEAGPLAAPPPGPVDGQCWIVGAAPTGAWAGQENAIAIRTGGGWRFAPPREGMRATRLTDGVRLRFDGGAWAMPGAITEPSGGSTIDSEARSVLSTLILHLAAQGLLISA</sequence>
<dbReference type="KEGG" id="sphk:SKP52_03005"/>
<evidence type="ECO:0000313" key="1">
    <source>
        <dbReference type="EMBL" id="AJA07530.1"/>
    </source>
</evidence>
<dbReference type="Pfam" id="PF10983">
    <property type="entry name" value="DUF2793"/>
    <property type="match status" value="1"/>
</dbReference>
<dbReference type="AlphaFoldDB" id="A0A0A7PBZ4"/>
<protein>
    <recommendedName>
        <fullName evidence="3">DUF2793 domain-containing protein</fullName>
    </recommendedName>
</protein>
<keyword evidence="2" id="KW-1185">Reference proteome</keyword>
<dbReference type="RefSeq" id="WP_039571551.1">
    <property type="nucleotide sequence ID" value="NZ_CP009122.1"/>
</dbReference>
<dbReference type="InterPro" id="IPR021251">
    <property type="entry name" value="DUF2793"/>
</dbReference>
<dbReference type="EMBL" id="CP009122">
    <property type="protein sequence ID" value="AJA07530.1"/>
    <property type="molecule type" value="Genomic_DNA"/>
</dbReference>
<dbReference type="HOGENOM" id="CLU_136238_0_0_5"/>
<dbReference type="STRING" id="1515612.SKP52_03005"/>
<name>A0A0A7PBZ4_9SPHN</name>
<proteinExistence type="predicted"/>
<evidence type="ECO:0000313" key="2">
    <source>
        <dbReference type="Proteomes" id="UP000030907"/>
    </source>
</evidence>
<organism evidence="1 2">
    <name type="scientific">Sphingopyxis fribergensis</name>
    <dbReference type="NCBI Taxonomy" id="1515612"/>
    <lineage>
        <taxon>Bacteria</taxon>
        <taxon>Pseudomonadati</taxon>
        <taxon>Pseudomonadota</taxon>
        <taxon>Alphaproteobacteria</taxon>
        <taxon>Sphingomonadales</taxon>
        <taxon>Sphingomonadaceae</taxon>
        <taxon>Sphingopyxis</taxon>
    </lineage>
</organism>